<feature type="region of interest" description="Disordered" evidence="2">
    <location>
        <begin position="173"/>
        <end position="201"/>
    </location>
</feature>
<comment type="caution">
    <text evidence="4">The sequence shown here is derived from an EMBL/GenBank/DDBJ whole genome shotgun (WGS) entry which is preliminary data.</text>
</comment>
<dbReference type="SMART" id="SM00761">
    <property type="entry name" value="HDAC_interact"/>
    <property type="match status" value="1"/>
</dbReference>
<reference evidence="4" key="1">
    <citation type="submission" date="2020-11" db="EMBL/GenBank/DDBJ databases">
        <authorList>
            <person name="Whitehead M."/>
        </authorList>
    </citation>
    <scope>NUCLEOTIDE SEQUENCE</scope>
    <source>
        <strain evidence="4">EGII</strain>
    </source>
</reference>
<dbReference type="EMBL" id="CAJHJT010000001">
    <property type="protein sequence ID" value="CAD6995416.1"/>
    <property type="molecule type" value="Genomic_DNA"/>
</dbReference>
<accession>A0A811UBH0</accession>
<dbReference type="Pfam" id="PF08295">
    <property type="entry name" value="Sin3_corepress"/>
    <property type="match status" value="1"/>
</dbReference>
<feature type="compositionally biased region" description="Gly residues" evidence="2">
    <location>
        <begin position="180"/>
        <end position="191"/>
    </location>
</feature>
<evidence type="ECO:0000259" key="3">
    <source>
        <dbReference type="SMART" id="SM00761"/>
    </source>
</evidence>
<proteinExistence type="predicted"/>
<sequence>MVISKNDKMQSQIITDINTSVSIKSYNNTQQQSKNHVISSGAVDGRGGEVVYDKDYPHHVTVHPSSGVHLKVLHDGVVSTGAVIRDINVPSSIRNYEKDTHRSNYHAISGLKYPHAQGSNISGVSGHSSKKSPSYSSGMGSLSGSGNASMSVDRSAVGMNYSQQVLGHIAGTRRPAIDDGGSGSGGGGLGSGPPPTKKHKPICKDVSITKSRCLRQQFLRCLTLFNQEIVSKTEFLNLVTPFLMDLLNFLPGGGGTGIFGLEEIPLQAAHRQNSNLGCNALNDRQGNHQGGELAQDIGLTSCKRLGASYCALPQSIVPEKCSGRTPLCREVLNDSHDSQFYAPDEDSIFDTSRKTQFEETIYRTEDERFELNVVIETNSATIRVLEGMQKKMSRMSPEQLSRYYLDDYLGSTSQTIHQRANFSV</sequence>
<evidence type="ECO:0000256" key="1">
    <source>
        <dbReference type="ARBA" id="ARBA00022491"/>
    </source>
</evidence>
<keyword evidence="1" id="KW-0678">Repressor</keyword>
<dbReference type="GO" id="GO:0003714">
    <property type="term" value="F:transcription corepressor activity"/>
    <property type="evidence" value="ECO:0007669"/>
    <property type="project" value="InterPro"/>
</dbReference>
<dbReference type="GO" id="GO:0070822">
    <property type="term" value="C:Sin3-type complex"/>
    <property type="evidence" value="ECO:0007669"/>
    <property type="project" value="TreeGrafter"/>
</dbReference>
<dbReference type="PANTHER" id="PTHR12346:SF0">
    <property type="entry name" value="SIN3A, ISOFORM G"/>
    <property type="match status" value="1"/>
</dbReference>
<name>A0A811UBH0_CERCA</name>
<dbReference type="GO" id="GO:0000122">
    <property type="term" value="P:negative regulation of transcription by RNA polymerase II"/>
    <property type="evidence" value="ECO:0007669"/>
    <property type="project" value="TreeGrafter"/>
</dbReference>
<evidence type="ECO:0000256" key="2">
    <source>
        <dbReference type="SAM" id="MobiDB-lite"/>
    </source>
</evidence>
<evidence type="ECO:0000313" key="5">
    <source>
        <dbReference type="Proteomes" id="UP000606786"/>
    </source>
</evidence>
<dbReference type="PANTHER" id="PTHR12346">
    <property type="entry name" value="SIN3B-RELATED"/>
    <property type="match status" value="1"/>
</dbReference>
<evidence type="ECO:0000313" key="4">
    <source>
        <dbReference type="EMBL" id="CAD6995416.1"/>
    </source>
</evidence>
<feature type="compositionally biased region" description="Low complexity" evidence="2">
    <location>
        <begin position="122"/>
        <end position="149"/>
    </location>
</feature>
<gene>
    <name evidence="4" type="ORF">CCAP1982_LOCUS4133</name>
</gene>
<organism evidence="4 5">
    <name type="scientific">Ceratitis capitata</name>
    <name type="common">Mediterranean fruit fly</name>
    <name type="synonym">Tephritis capitata</name>
    <dbReference type="NCBI Taxonomy" id="7213"/>
    <lineage>
        <taxon>Eukaryota</taxon>
        <taxon>Metazoa</taxon>
        <taxon>Ecdysozoa</taxon>
        <taxon>Arthropoda</taxon>
        <taxon>Hexapoda</taxon>
        <taxon>Insecta</taxon>
        <taxon>Pterygota</taxon>
        <taxon>Neoptera</taxon>
        <taxon>Endopterygota</taxon>
        <taxon>Diptera</taxon>
        <taxon>Brachycera</taxon>
        <taxon>Muscomorpha</taxon>
        <taxon>Tephritoidea</taxon>
        <taxon>Tephritidae</taxon>
        <taxon>Ceratitis</taxon>
        <taxon>Ceratitis</taxon>
    </lineage>
</organism>
<keyword evidence="5" id="KW-1185">Reference proteome</keyword>
<dbReference type="InterPro" id="IPR039774">
    <property type="entry name" value="Sin3-like"/>
</dbReference>
<feature type="region of interest" description="Disordered" evidence="2">
    <location>
        <begin position="119"/>
        <end position="149"/>
    </location>
</feature>
<feature type="domain" description="Histone deacetylase interacting" evidence="3">
    <location>
        <begin position="301"/>
        <end position="402"/>
    </location>
</feature>
<dbReference type="Proteomes" id="UP000606786">
    <property type="component" value="Unassembled WGS sequence"/>
</dbReference>
<dbReference type="AlphaFoldDB" id="A0A811UBH0"/>
<dbReference type="OrthoDB" id="10265969at2759"/>
<dbReference type="InterPro" id="IPR013194">
    <property type="entry name" value="HDAC_interact_dom"/>
</dbReference>
<protein>
    <submittedName>
        <fullName evidence="4">(Mediterranean fruit fly) hypothetical protein</fullName>
    </submittedName>
</protein>